<keyword evidence="2" id="KW-1185">Reference proteome</keyword>
<evidence type="ECO:0000313" key="1">
    <source>
        <dbReference type="EMBL" id="TGO60890.1"/>
    </source>
</evidence>
<accession>A0A4Z1INR3</accession>
<proteinExistence type="predicted"/>
<dbReference type="Proteomes" id="UP000297452">
    <property type="component" value="Unassembled WGS sequence"/>
</dbReference>
<evidence type="ECO:0000313" key="2">
    <source>
        <dbReference type="Proteomes" id="UP000297452"/>
    </source>
</evidence>
<dbReference type="EMBL" id="PQXJ01000138">
    <property type="protein sequence ID" value="TGO60890.1"/>
    <property type="molecule type" value="Genomic_DNA"/>
</dbReference>
<name>A0A4Z1INR3_9HELO</name>
<dbReference type="AlphaFoldDB" id="A0A4Z1INR3"/>
<comment type="caution">
    <text evidence="1">The sequence shown here is derived from an EMBL/GenBank/DDBJ whole genome shotgun (WGS) entry which is preliminary data.</text>
</comment>
<protein>
    <submittedName>
        <fullName evidence="1">Uncharacterized protein</fullName>
    </submittedName>
</protein>
<organism evidence="1 2">
    <name type="scientific">Botryotinia narcissicola</name>
    <dbReference type="NCBI Taxonomy" id="278944"/>
    <lineage>
        <taxon>Eukaryota</taxon>
        <taxon>Fungi</taxon>
        <taxon>Dikarya</taxon>
        <taxon>Ascomycota</taxon>
        <taxon>Pezizomycotina</taxon>
        <taxon>Leotiomycetes</taxon>
        <taxon>Helotiales</taxon>
        <taxon>Sclerotiniaceae</taxon>
        <taxon>Botryotinia</taxon>
    </lineage>
</organism>
<dbReference type="OrthoDB" id="194358at2759"/>
<sequence>MLEIKVVLSLTTDKSLQQSRSTPSRLYATLEVSRKMRRGLKTIRDLKDDARDIRHDISLHNQSINTNHTTIVEHTLDVKDGIQDIKCTIAHQKLDFESKEKIKARESKKKEVLR</sequence>
<gene>
    <name evidence="1" type="ORF">BOTNAR_0138g00170</name>
</gene>
<reference evidence="1 2" key="1">
    <citation type="submission" date="2017-12" db="EMBL/GenBank/DDBJ databases">
        <title>Comparative genomics of Botrytis spp.</title>
        <authorList>
            <person name="Valero-Jimenez C.A."/>
            <person name="Tapia P."/>
            <person name="Veloso J."/>
            <person name="Silva-Moreno E."/>
            <person name="Staats M."/>
            <person name="Valdes J.H."/>
            <person name="Van Kan J.A.L."/>
        </authorList>
    </citation>
    <scope>NUCLEOTIDE SEQUENCE [LARGE SCALE GENOMIC DNA]</scope>
    <source>
        <strain evidence="1 2">MUCL2120</strain>
    </source>
</reference>